<dbReference type="AlphaFoldDB" id="A0AAV9JDZ3"/>
<keyword evidence="2" id="KW-1185">Reference proteome</keyword>
<gene>
    <name evidence="1" type="ORF">LTR36_005575</name>
</gene>
<evidence type="ECO:0000313" key="2">
    <source>
        <dbReference type="Proteomes" id="UP001324427"/>
    </source>
</evidence>
<sequence length="337" mass="38013">MPHPRLIRYAELQPRISELMAQSDELMAQDTTQHGQDSMSGPPHPRASLLGLPAELRTYIYELAVFHEPSDGIISPLSDISKQCMILAGTSSVAGEDKLNQHWSAKCLPDMPCERFKLSKSHGAYELSHPATGLTAELESEHDYKEYLFSTTANAEWEHFCTLDCLLQPSITKVNSLVREESLRAFYSVNHFHFEMHNFHVKVGQKTPVQQGSPPDWWRACGDTNLRMIRHLSVVGHPISTVPERGVMIIYDKRRNTVSIVNKEEGSPTKDDDDEDAEELAGYAEYVALAPKDPAAEIRVYLNRIQESGLHVRVLECMLAALEPFGELYLRDRSALE</sequence>
<proteinExistence type="predicted"/>
<comment type="caution">
    <text evidence="1">The sequence shown here is derived from an EMBL/GenBank/DDBJ whole genome shotgun (WGS) entry which is preliminary data.</text>
</comment>
<organism evidence="1 2">
    <name type="scientific">Oleoguttula mirabilis</name>
    <dbReference type="NCBI Taxonomy" id="1507867"/>
    <lineage>
        <taxon>Eukaryota</taxon>
        <taxon>Fungi</taxon>
        <taxon>Dikarya</taxon>
        <taxon>Ascomycota</taxon>
        <taxon>Pezizomycotina</taxon>
        <taxon>Dothideomycetes</taxon>
        <taxon>Dothideomycetidae</taxon>
        <taxon>Mycosphaerellales</taxon>
        <taxon>Teratosphaeriaceae</taxon>
        <taxon>Oleoguttula</taxon>
    </lineage>
</organism>
<reference evidence="1 2" key="1">
    <citation type="submission" date="2021-11" db="EMBL/GenBank/DDBJ databases">
        <title>Black yeast isolated from Biological Soil Crust.</title>
        <authorList>
            <person name="Kurbessoian T."/>
        </authorList>
    </citation>
    <scope>NUCLEOTIDE SEQUENCE [LARGE SCALE GENOMIC DNA]</scope>
    <source>
        <strain evidence="1 2">CCFEE 5522</strain>
    </source>
</reference>
<accession>A0AAV9JDZ3</accession>
<dbReference type="Proteomes" id="UP001324427">
    <property type="component" value="Unassembled WGS sequence"/>
</dbReference>
<evidence type="ECO:0008006" key="3">
    <source>
        <dbReference type="Google" id="ProtNLM"/>
    </source>
</evidence>
<evidence type="ECO:0000313" key="1">
    <source>
        <dbReference type="EMBL" id="KAK4543432.1"/>
    </source>
</evidence>
<dbReference type="EMBL" id="JAVFHQ010000032">
    <property type="protein sequence ID" value="KAK4543432.1"/>
    <property type="molecule type" value="Genomic_DNA"/>
</dbReference>
<protein>
    <recommendedName>
        <fullName evidence="3">F-box domain-containing protein</fullName>
    </recommendedName>
</protein>
<name>A0AAV9JDZ3_9PEZI</name>